<keyword evidence="4" id="KW-1185">Reference proteome</keyword>
<feature type="signal peptide" evidence="2">
    <location>
        <begin position="1"/>
        <end position="18"/>
    </location>
</feature>
<evidence type="ECO:0000313" key="4">
    <source>
        <dbReference type="Proteomes" id="UP000237105"/>
    </source>
</evidence>
<sequence length="127" mass="14063">MLATLLALGELMVGLRFGSLRYPQRHGLCSLTFWQQMLDGDAVIAIASLQGSISTGLQITTAVATRGLSIIETTTTTTTTIISMIVASKRKLISRMFFFILVLIGCFRLSSLSFSLYIYIYYIYVCV</sequence>
<dbReference type="EMBL" id="JXTB01000013">
    <property type="protein sequence ID" value="PON77518.1"/>
    <property type="molecule type" value="Genomic_DNA"/>
</dbReference>
<comment type="caution">
    <text evidence="3">The sequence shown here is derived from an EMBL/GenBank/DDBJ whole genome shotgun (WGS) entry which is preliminary data.</text>
</comment>
<gene>
    <name evidence="3" type="ORF">PanWU01x14_026790</name>
</gene>
<organism evidence="3 4">
    <name type="scientific">Parasponia andersonii</name>
    <name type="common">Sponia andersonii</name>
    <dbReference type="NCBI Taxonomy" id="3476"/>
    <lineage>
        <taxon>Eukaryota</taxon>
        <taxon>Viridiplantae</taxon>
        <taxon>Streptophyta</taxon>
        <taxon>Embryophyta</taxon>
        <taxon>Tracheophyta</taxon>
        <taxon>Spermatophyta</taxon>
        <taxon>Magnoliopsida</taxon>
        <taxon>eudicotyledons</taxon>
        <taxon>Gunneridae</taxon>
        <taxon>Pentapetalae</taxon>
        <taxon>rosids</taxon>
        <taxon>fabids</taxon>
        <taxon>Rosales</taxon>
        <taxon>Cannabaceae</taxon>
        <taxon>Parasponia</taxon>
    </lineage>
</organism>
<keyword evidence="1" id="KW-1133">Transmembrane helix</keyword>
<feature type="transmembrane region" description="Helical" evidence="1">
    <location>
        <begin position="97"/>
        <end position="124"/>
    </location>
</feature>
<accession>A0A2P5DW71</accession>
<evidence type="ECO:0000256" key="2">
    <source>
        <dbReference type="SAM" id="SignalP"/>
    </source>
</evidence>
<name>A0A2P5DW71_PARAD</name>
<evidence type="ECO:0000313" key="3">
    <source>
        <dbReference type="EMBL" id="PON77518.1"/>
    </source>
</evidence>
<dbReference type="AlphaFoldDB" id="A0A2P5DW71"/>
<proteinExistence type="predicted"/>
<protein>
    <submittedName>
        <fullName evidence="3">Uncharacterized protein</fullName>
    </submittedName>
</protein>
<evidence type="ECO:0000256" key="1">
    <source>
        <dbReference type="SAM" id="Phobius"/>
    </source>
</evidence>
<keyword evidence="1" id="KW-0812">Transmembrane</keyword>
<feature type="chain" id="PRO_5015157416" evidence="2">
    <location>
        <begin position="19"/>
        <end position="127"/>
    </location>
</feature>
<reference evidence="4" key="1">
    <citation type="submission" date="2016-06" db="EMBL/GenBank/DDBJ databases">
        <title>Parallel loss of symbiosis genes in relatives of nitrogen-fixing non-legume Parasponia.</title>
        <authorList>
            <person name="Van Velzen R."/>
            <person name="Holmer R."/>
            <person name="Bu F."/>
            <person name="Rutten L."/>
            <person name="Van Zeijl A."/>
            <person name="Liu W."/>
            <person name="Santuari L."/>
            <person name="Cao Q."/>
            <person name="Sharma T."/>
            <person name="Shen D."/>
            <person name="Roswanjaya Y."/>
            <person name="Wardhani T."/>
            <person name="Kalhor M.S."/>
            <person name="Jansen J."/>
            <person name="Van den Hoogen J."/>
            <person name="Gungor B."/>
            <person name="Hartog M."/>
            <person name="Hontelez J."/>
            <person name="Verver J."/>
            <person name="Yang W.-C."/>
            <person name="Schijlen E."/>
            <person name="Repin R."/>
            <person name="Schilthuizen M."/>
            <person name="Schranz E."/>
            <person name="Heidstra R."/>
            <person name="Miyata K."/>
            <person name="Fedorova E."/>
            <person name="Kohlen W."/>
            <person name="Bisseling T."/>
            <person name="Smit S."/>
            <person name="Geurts R."/>
        </authorList>
    </citation>
    <scope>NUCLEOTIDE SEQUENCE [LARGE SCALE GENOMIC DNA]</scope>
    <source>
        <strain evidence="4">cv. WU1-14</strain>
    </source>
</reference>
<keyword evidence="2" id="KW-0732">Signal</keyword>
<dbReference type="OrthoDB" id="1746041at2759"/>
<dbReference type="Proteomes" id="UP000237105">
    <property type="component" value="Unassembled WGS sequence"/>
</dbReference>
<keyword evidence="1" id="KW-0472">Membrane</keyword>